<dbReference type="Pfam" id="PF00496">
    <property type="entry name" value="SBP_bac_5"/>
    <property type="match status" value="1"/>
</dbReference>
<dbReference type="EMBL" id="CP002042">
    <property type="protein sequence ID" value="ADH63260.1"/>
    <property type="molecule type" value="Genomic_DNA"/>
</dbReference>
<proteinExistence type="inferred from homology"/>
<evidence type="ECO:0000313" key="6">
    <source>
        <dbReference type="Proteomes" id="UP000001916"/>
    </source>
</evidence>
<organism evidence="5 6">
    <name type="scientific">Allomeiothermus silvanus (strain ATCC 700542 / DSM 9946 / NBRC 106475 / NCIMB 13440 / VI-R2)</name>
    <name type="common">Thermus silvanus</name>
    <dbReference type="NCBI Taxonomy" id="526227"/>
    <lineage>
        <taxon>Bacteria</taxon>
        <taxon>Thermotogati</taxon>
        <taxon>Deinococcota</taxon>
        <taxon>Deinococci</taxon>
        <taxon>Thermales</taxon>
        <taxon>Thermaceae</taxon>
        <taxon>Allomeiothermus</taxon>
    </lineage>
</organism>
<name>D7BEL7_ALLS1</name>
<protein>
    <submittedName>
        <fullName evidence="5">Extracellular solute-binding protein family 5</fullName>
    </submittedName>
</protein>
<dbReference type="OrthoDB" id="9772924at2"/>
<dbReference type="HOGENOM" id="CLU_017028_8_4_0"/>
<evidence type="ECO:0000256" key="3">
    <source>
        <dbReference type="ARBA" id="ARBA00022729"/>
    </source>
</evidence>
<dbReference type="AlphaFoldDB" id="D7BEL7"/>
<evidence type="ECO:0000259" key="4">
    <source>
        <dbReference type="Pfam" id="PF00496"/>
    </source>
</evidence>
<dbReference type="Gene3D" id="3.10.105.10">
    <property type="entry name" value="Dipeptide-binding Protein, Domain 3"/>
    <property type="match status" value="1"/>
</dbReference>
<dbReference type="CDD" id="cd08500">
    <property type="entry name" value="PBP2_NikA_DppA_OppA_like_4"/>
    <property type="match status" value="1"/>
</dbReference>
<dbReference type="eggNOG" id="COG0747">
    <property type="taxonomic scope" value="Bacteria"/>
</dbReference>
<dbReference type="GO" id="GO:0043190">
    <property type="term" value="C:ATP-binding cassette (ABC) transporter complex"/>
    <property type="evidence" value="ECO:0007669"/>
    <property type="project" value="InterPro"/>
</dbReference>
<reference evidence="5 6" key="1">
    <citation type="journal article" date="2010" name="Stand. Genomic Sci.">
        <title>Complete genome sequence of Meiothermus silvanus type strain (VI-R2).</title>
        <authorList>
            <person name="Sikorski J."/>
            <person name="Tindall B.J."/>
            <person name="Lowry S."/>
            <person name="Lucas S."/>
            <person name="Nolan M."/>
            <person name="Copeland A."/>
            <person name="Glavina Del Rio T."/>
            <person name="Tice H."/>
            <person name="Cheng J.F."/>
            <person name="Han C."/>
            <person name="Pitluck S."/>
            <person name="Liolios K."/>
            <person name="Ivanova N."/>
            <person name="Mavromatis K."/>
            <person name="Mikhailova N."/>
            <person name="Pati A."/>
            <person name="Goodwin L."/>
            <person name="Chen A."/>
            <person name="Palaniappan K."/>
            <person name="Land M."/>
            <person name="Hauser L."/>
            <person name="Chang Y.J."/>
            <person name="Jeffries C.D."/>
            <person name="Rohde M."/>
            <person name="Goker M."/>
            <person name="Woyke T."/>
            <person name="Bristow J."/>
            <person name="Eisen J.A."/>
            <person name="Markowitz V."/>
            <person name="Hugenholtz P."/>
            <person name="Kyrpides N.C."/>
            <person name="Klenk H.P."/>
            <person name="Lapidus A."/>
        </authorList>
    </citation>
    <scope>NUCLEOTIDE SEQUENCE [LARGE SCALE GENOMIC DNA]</scope>
    <source>
        <strain evidence="6">ATCC 700542 / DSM 9946 / VI-R2</strain>
    </source>
</reference>
<keyword evidence="3" id="KW-0732">Signal</keyword>
<dbReference type="PANTHER" id="PTHR30290">
    <property type="entry name" value="PERIPLASMIC BINDING COMPONENT OF ABC TRANSPORTER"/>
    <property type="match status" value="1"/>
</dbReference>
<dbReference type="STRING" id="526227.Mesil_1367"/>
<dbReference type="GO" id="GO:0042597">
    <property type="term" value="C:periplasmic space"/>
    <property type="evidence" value="ECO:0007669"/>
    <property type="project" value="UniProtKB-ARBA"/>
</dbReference>
<sequence>MKKIFVLGMLVLTGLVLAQPKVFKGTEIGKPGGSLRISSISDPRTFNPFVARETSSTDIINNFFPYLTGYNPYTLQPEGFLATSWEVRNNGLTVIFKLRQGAKWSDGQTIDADDVIFSATVHADPKVNSNSRSSFVLDGQPIKWSKVDQYTVRADFPKPYAPALIQSWLIAPEHIFGPAYRQGPEKLQALYNLDTPPAQIVVGGPFTLDQYAKGERVVLKRNPSYWGTDEKSNPVAYLERWTFQIVSNTEAQLARFLGGDADLYAAPDGDKVAQVLERIRSGRLNAQIFPNADVTTGTNFIVFNWNNKDPFKANLFRQVKFRRAMAHLMDKKSMIEVAQGGLGRPQWSPISIPVKQFFTDDVAKYEFSPQKATQLLAELGFRTKNKDGFLVNAQGQVLEFNLATNQGNTLRERIAQIFADEARKVGVKVNYRPIDFNELVRQLTSPAADGTREFDAILIGLTGGIEPAFSRNVWQLNGSLHMWNLGMNGQNPTRLEPFEVLIDKLMTQGATTLDPAKRREIYVQFQKVVAENLPVIYTVAPAYNPARLNRIGGLFGKEEINAIVGQYPYIETVFAKE</sequence>
<dbReference type="KEGG" id="msv:Mesil_1367"/>
<evidence type="ECO:0000256" key="1">
    <source>
        <dbReference type="ARBA" id="ARBA00005695"/>
    </source>
</evidence>
<keyword evidence="2" id="KW-0813">Transport</keyword>
<dbReference type="PIRSF" id="PIRSF002741">
    <property type="entry name" value="MppA"/>
    <property type="match status" value="1"/>
</dbReference>
<dbReference type="SUPFAM" id="SSF53850">
    <property type="entry name" value="Periplasmic binding protein-like II"/>
    <property type="match status" value="1"/>
</dbReference>
<accession>D7BEL7</accession>
<dbReference type="Gene3D" id="3.90.76.10">
    <property type="entry name" value="Dipeptide-binding Protein, Domain 1"/>
    <property type="match status" value="1"/>
</dbReference>
<dbReference type="Gene3D" id="3.40.190.10">
    <property type="entry name" value="Periplasmic binding protein-like II"/>
    <property type="match status" value="1"/>
</dbReference>
<comment type="similarity">
    <text evidence="1">Belongs to the bacterial solute-binding protein 5 family.</text>
</comment>
<feature type="domain" description="Solute-binding protein family 5" evidence="4">
    <location>
        <begin position="77"/>
        <end position="466"/>
    </location>
</feature>
<evidence type="ECO:0000313" key="5">
    <source>
        <dbReference type="EMBL" id="ADH63260.1"/>
    </source>
</evidence>
<dbReference type="InterPro" id="IPR039424">
    <property type="entry name" value="SBP_5"/>
</dbReference>
<dbReference type="GO" id="GO:1904680">
    <property type="term" value="F:peptide transmembrane transporter activity"/>
    <property type="evidence" value="ECO:0007669"/>
    <property type="project" value="TreeGrafter"/>
</dbReference>
<dbReference type="InterPro" id="IPR000914">
    <property type="entry name" value="SBP_5_dom"/>
</dbReference>
<dbReference type="InterPro" id="IPR030678">
    <property type="entry name" value="Peptide/Ni-bd"/>
</dbReference>
<evidence type="ECO:0000256" key="2">
    <source>
        <dbReference type="ARBA" id="ARBA00022448"/>
    </source>
</evidence>
<dbReference type="GO" id="GO:0015833">
    <property type="term" value="P:peptide transport"/>
    <property type="evidence" value="ECO:0007669"/>
    <property type="project" value="TreeGrafter"/>
</dbReference>
<dbReference type="RefSeq" id="WP_013157829.1">
    <property type="nucleotide sequence ID" value="NC_014212.1"/>
</dbReference>
<gene>
    <name evidence="5" type="ordered locus">Mesil_1367</name>
</gene>
<dbReference type="PANTHER" id="PTHR30290:SF9">
    <property type="entry name" value="OLIGOPEPTIDE-BINDING PROTEIN APPA"/>
    <property type="match status" value="1"/>
</dbReference>
<dbReference type="Proteomes" id="UP000001916">
    <property type="component" value="Chromosome"/>
</dbReference>
<keyword evidence="6" id="KW-1185">Reference proteome</keyword>